<reference evidence="1 2" key="1">
    <citation type="journal article" date="2020" name="Antonie Van Leeuwenhoek">
        <title>Rhodopirellula heiligendammensis sp. nov., Rhodopirellula pilleata sp. nov., and Rhodopirellula solitaria sp. nov. isolated from natural or artificial marine surfaces in Northern Germany and California, USA, and emended description of the genus Rhodopirellula.</title>
        <authorList>
            <person name="Kallscheuer N."/>
            <person name="Wiegand S."/>
            <person name="Jogler M."/>
            <person name="Boedeker C."/>
            <person name="Peeters S.H."/>
            <person name="Rast P."/>
            <person name="Heuer A."/>
            <person name="Jetten M.S.M."/>
            <person name="Rohde M."/>
            <person name="Jogler C."/>
        </authorList>
    </citation>
    <scope>NUCLEOTIDE SEQUENCE [LARGE SCALE GENOMIC DNA]</scope>
    <source>
        <strain evidence="1 2">Poly21</strain>
    </source>
</reference>
<comment type="caution">
    <text evidence="1">The sequence shown here is derived from an EMBL/GenBank/DDBJ whole genome shotgun (WGS) entry which is preliminary data.</text>
</comment>
<evidence type="ECO:0000313" key="2">
    <source>
        <dbReference type="Proteomes" id="UP000319908"/>
    </source>
</evidence>
<protein>
    <submittedName>
        <fullName evidence="1">Uncharacterized protein</fullName>
    </submittedName>
</protein>
<evidence type="ECO:0000313" key="1">
    <source>
        <dbReference type="EMBL" id="TWU15302.1"/>
    </source>
</evidence>
<dbReference type="AlphaFoldDB" id="A0A5C6BTX9"/>
<dbReference type="EMBL" id="SJPU01000002">
    <property type="protein sequence ID" value="TWU15302.1"/>
    <property type="molecule type" value="Genomic_DNA"/>
</dbReference>
<proteinExistence type="predicted"/>
<gene>
    <name evidence="1" type="ORF">Poly21_24970</name>
</gene>
<organism evidence="1 2">
    <name type="scientific">Allorhodopirellula heiligendammensis</name>
    <dbReference type="NCBI Taxonomy" id="2714739"/>
    <lineage>
        <taxon>Bacteria</taxon>
        <taxon>Pseudomonadati</taxon>
        <taxon>Planctomycetota</taxon>
        <taxon>Planctomycetia</taxon>
        <taxon>Pirellulales</taxon>
        <taxon>Pirellulaceae</taxon>
        <taxon>Allorhodopirellula</taxon>
    </lineage>
</organism>
<name>A0A5C6BTX9_9BACT</name>
<keyword evidence="2" id="KW-1185">Reference proteome</keyword>
<accession>A0A5C6BTX9</accession>
<dbReference type="Proteomes" id="UP000319908">
    <property type="component" value="Unassembled WGS sequence"/>
</dbReference>
<sequence length="87" mass="9325">MIARRRYWPFARQRITGTHSAVGPPAILRTDREAVNDFSPAVGPAGPGPLLTNSDETAWSILSLTGDGSPTILGRVRGDLLCPLADR</sequence>